<reference evidence="3" key="1">
    <citation type="submission" date="2016-10" db="EMBL/GenBank/DDBJ databases">
        <authorList>
            <person name="Varghese N."/>
            <person name="Submissions S."/>
        </authorList>
    </citation>
    <scope>NUCLEOTIDE SEQUENCE [LARGE SCALE GENOMIC DNA]</scope>
    <source>
        <strain evidence="3">CGMCC 1.6474</strain>
    </source>
</reference>
<organism evidence="2 3">
    <name type="scientific">Methylorubrum salsuginis</name>
    <dbReference type="NCBI Taxonomy" id="414703"/>
    <lineage>
        <taxon>Bacteria</taxon>
        <taxon>Pseudomonadati</taxon>
        <taxon>Pseudomonadota</taxon>
        <taxon>Alphaproteobacteria</taxon>
        <taxon>Hyphomicrobiales</taxon>
        <taxon>Methylobacteriaceae</taxon>
        <taxon>Methylorubrum</taxon>
    </lineage>
</organism>
<dbReference type="Proteomes" id="UP000198804">
    <property type="component" value="Unassembled WGS sequence"/>
</dbReference>
<evidence type="ECO:0000256" key="1">
    <source>
        <dbReference type="SAM" id="MobiDB-lite"/>
    </source>
</evidence>
<dbReference type="EMBL" id="FOSV01000001">
    <property type="protein sequence ID" value="SFK39618.1"/>
    <property type="molecule type" value="Genomic_DNA"/>
</dbReference>
<evidence type="ECO:0000313" key="2">
    <source>
        <dbReference type="EMBL" id="SFK39618.1"/>
    </source>
</evidence>
<sequence length="224" mass="22832">MAGSVQAQEGCPVSYGELKKAVTDAAAADSTGFNNDYWAVVVNRSGLVCAVAYSGTGVYSQWLLSRQIAAAKAFTANGLSLDAPKGPLSTAQLYGFVQPSPSGGNPLFGLEGGNVLDSTSAFNGDVSRFGTDQDPMIGKRIGGTITFGGGIALYKGYLRVGAVGVSGDTACADHSVAWRIRTSLKLTPSAQTDTITLTSSATPTTGGHPRCPNDAGTQGQTATN</sequence>
<feature type="compositionally biased region" description="Polar residues" evidence="1">
    <location>
        <begin position="215"/>
        <end position="224"/>
    </location>
</feature>
<name>A0A1I3Z675_9HYPH</name>
<accession>A0A1I3Z675</accession>
<gene>
    <name evidence="2" type="ORF">SAMN04488125_101538</name>
</gene>
<keyword evidence="3" id="KW-1185">Reference proteome</keyword>
<dbReference type="SUPFAM" id="SSF143744">
    <property type="entry name" value="GlcG-like"/>
    <property type="match status" value="1"/>
</dbReference>
<proteinExistence type="predicted"/>
<dbReference type="STRING" id="414703.SAMN04488125_101538"/>
<dbReference type="Pfam" id="PF03928">
    <property type="entry name" value="HbpS-like"/>
    <property type="match status" value="1"/>
</dbReference>
<dbReference type="AlphaFoldDB" id="A0A1I3Z675"/>
<dbReference type="InterPro" id="IPR038084">
    <property type="entry name" value="PduO/GlcC-like_sf"/>
</dbReference>
<protein>
    <submittedName>
        <fullName evidence="2">Uncharacterized conserved protein GlcG, DUF336 family</fullName>
    </submittedName>
</protein>
<evidence type="ECO:0000313" key="3">
    <source>
        <dbReference type="Proteomes" id="UP000198804"/>
    </source>
</evidence>
<dbReference type="Gene3D" id="3.30.450.150">
    <property type="entry name" value="Haem-degrading domain"/>
    <property type="match status" value="1"/>
</dbReference>
<feature type="region of interest" description="Disordered" evidence="1">
    <location>
        <begin position="194"/>
        <end position="224"/>
    </location>
</feature>
<feature type="compositionally biased region" description="Low complexity" evidence="1">
    <location>
        <begin position="194"/>
        <end position="205"/>
    </location>
</feature>
<dbReference type="RefSeq" id="WP_244535256.1">
    <property type="nucleotide sequence ID" value="NZ_FOSV01000001.1"/>
</dbReference>
<dbReference type="InterPro" id="IPR005624">
    <property type="entry name" value="PduO/GlcC-like"/>
</dbReference>